<sequence>MLSCQILSSSSSTTHRLLTSRTLSSSTASALKVASSSLRLPELSIDEPFKSEYKSKPNKKDVIESNTKKLKKDVMPSNQDEDEDERISISRIQVPRQKHIRISKAELLDAIVSKMLHSQDDKDQFLLISSCLDSILHAEHKSILEEMRTDYCYTDSLNDEGLSSSETELVMDDNESKLDQVVANVENSDSPDSASDTINGNGGMNRFGEVEGQESELDKLLPFSYGLDLWNLLGSSVKNVKSYSDRESRFVTGLILDGFRAFMQLLHNAQFEELSAEDLKLTSALNSDYLLNLPIYVDWKRASESNAIIFRRGYATERQKGLLIVAKLDYLQSRLLQRIFFVISKPLGKVGKWISEALSKACQTEEVQEVVNRMKLWLEELSLFRQSYFSNEQTSDNLLGADQLSDGELPIWLAAQRAVSRYEGFLSPVGPRGRLLRKLLKWIGLAPSTPETPFQLETDSNASEPYSRPISLSRISLSDIWRPATGKYCGKDIWKMLKTSVSILLSQSILQVRLDVASILGLLAYFINYKFENISSSPSAIFLDVIAISALIIYVTRVALGYKQTWDRYQLLVNKTLYEKTLASGFGSVHFLLDASEQQQVEMPIDKAANILVRLGMAREISIDGRFSLQATPCQQAYEALQERWDGLLG</sequence>
<name>A0ACB8MNC5_CITSI</name>
<keyword evidence="2" id="KW-1185">Reference proteome</keyword>
<protein>
    <submittedName>
        <fullName evidence="1">DUF3754 family protein</fullName>
    </submittedName>
</protein>
<evidence type="ECO:0000313" key="1">
    <source>
        <dbReference type="EMBL" id="KAH9787133.1"/>
    </source>
</evidence>
<dbReference type="EMBL" id="CM039172">
    <property type="protein sequence ID" value="KAH9787133.1"/>
    <property type="molecule type" value="Genomic_DNA"/>
</dbReference>
<evidence type="ECO:0000313" key="2">
    <source>
        <dbReference type="Proteomes" id="UP000829398"/>
    </source>
</evidence>
<accession>A0ACB8MNC5</accession>
<proteinExistence type="predicted"/>
<dbReference type="Proteomes" id="UP000829398">
    <property type="component" value="Chromosome 3"/>
</dbReference>
<comment type="caution">
    <text evidence="1">The sequence shown here is derived from an EMBL/GenBank/DDBJ whole genome shotgun (WGS) entry which is preliminary data.</text>
</comment>
<organism evidence="1 2">
    <name type="scientific">Citrus sinensis</name>
    <name type="common">Sweet orange</name>
    <name type="synonym">Citrus aurantium var. sinensis</name>
    <dbReference type="NCBI Taxonomy" id="2711"/>
    <lineage>
        <taxon>Eukaryota</taxon>
        <taxon>Viridiplantae</taxon>
        <taxon>Streptophyta</taxon>
        <taxon>Embryophyta</taxon>
        <taxon>Tracheophyta</taxon>
        <taxon>Spermatophyta</taxon>
        <taxon>Magnoliopsida</taxon>
        <taxon>eudicotyledons</taxon>
        <taxon>Gunneridae</taxon>
        <taxon>Pentapetalae</taxon>
        <taxon>rosids</taxon>
        <taxon>malvids</taxon>
        <taxon>Sapindales</taxon>
        <taxon>Rutaceae</taxon>
        <taxon>Aurantioideae</taxon>
        <taxon>Citrus</taxon>
    </lineage>
</organism>
<gene>
    <name evidence="1" type="ORF">KPL71_010494</name>
</gene>
<reference evidence="2" key="1">
    <citation type="journal article" date="2023" name="Hortic. Res.">
        <title>A chromosome-level phased genome enabling allele-level studies in sweet orange: a case study on citrus Huanglongbing tolerance.</title>
        <authorList>
            <person name="Wu B."/>
            <person name="Yu Q."/>
            <person name="Deng Z."/>
            <person name="Duan Y."/>
            <person name="Luo F."/>
            <person name="Gmitter F. Jr."/>
        </authorList>
    </citation>
    <scope>NUCLEOTIDE SEQUENCE [LARGE SCALE GENOMIC DNA]</scope>
    <source>
        <strain evidence="2">cv. Valencia</strain>
    </source>
</reference>